<sequence>MWDGSSRAEDLSPCLVHLSEDPSITRFVPRPASALPGSPAVVWAIGEARAPHYWLPRECPRIVFWANPETTADDAGRFLVPGPVRKVIAVEAAWLGRIRAATLYAYSLPNETFTLVDDQAGYFVSRDPVEPSAVAPVGDLLERIVGKGIEVRLTPRLGPLRDALVASTMGYSMIRLRNAAPG</sequence>
<dbReference type="EMBL" id="CADCWH010000170">
    <property type="protein sequence ID" value="CAA9553013.1"/>
    <property type="molecule type" value="Genomic_DNA"/>
</dbReference>
<name>A0A6J4UK31_9BACT</name>
<protein>
    <submittedName>
        <fullName evidence="1">Uncharacterized protein</fullName>
    </submittedName>
</protein>
<dbReference type="InterPro" id="IPR049253">
    <property type="entry name" value="DUF6886"/>
</dbReference>
<evidence type="ECO:0000313" key="1">
    <source>
        <dbReference type="EMBL" id="CAA9553013.1"/>
    </source>
</evidence>
<accession>A0A6J4UK31</accession>
<reference evidence="1" key="1">
    <citation type="submission" date="2020-02" db="EMBL/GenBank/DDBJ databases">
        <authorList>
            <person name="Meier V. D."/>
        </authorList>
    </citation>
    <scope>NUCLEOTIDE SEQUENCE</scope>
    <source>
        <strain evidence="1">AVDCRST_MAG70</strain>
    </source>
</reference>
<organism evidence="1">
    <name type="scientific">uncultured Thermomicrobiales bacterium</name>
    <dbReference type="NCBI Taxonomy" id="1645740"/>
    <lineage>
        <taxon>Bacteria</taxon>
        <taxon>Pseudomonadati</taxon>
        <taxon>Thermomicrobiota</taxon>
        <taxon>Thermomicrobia</taxon>
        <taxon>Thermomicrobiales</taxon>
        <taxon>environmental samples</taxon>
    </lineage>
</organism>
<dbReference type="Pfam" id="PF21820">
    <property type="entry name" value="DUF6886"/>
    <property type="match status" value="1"/>
</dbReference>
<dbReference type="AlphaFoldDB" id="A0A6J4UK31"/>
<proteinExistence type="predicted"/>
<gene>
    <name evidence="1" type="ORF">AVDCRST_MAG70-1084</name>
</gene>